<evidence type="ECO:0000313" key="2">
    <source>
        <dbReference type="EMBL" id="EEF23665.1"/>
    </source>
</evidence>
<gene>
    <name evidence="2" type="ORF">RCOM_1888580</name>
</gene>
<dbReference type="PANTHER" id="PTHR18895">
    <property type="entry name" value="HEMK METHYLTRANSFERASE"/>
    <property type="match status" value="1"/>
</dbReference>
<dbReference type="SUPFAM" id="SSF53335">
    <property type="entry name" value="S-adenosyl-L-methionine-dependent methyltransferases"/>
    <property type="match status" value="1"/>
</dbReference>
<evidence type="ECO:0000259" key="1">
    <source>
        <dbReference type="Pfam" id="PF05175"/>
    </source>
</evidence>
<dbReference type="CDD" id="cd02440">
    <property type="entry name" value="AdoMet_MTases"/>
    <property type="match status" value="1"/>
</dbReference>
<keyword evidence="2" id="KW-0808">Transferase</keyword>
<dbReference type="AlphaFoldDB" id="B9TKE9"/>
<reference evidence="3" key="1">
    <citation type="journal article" date="2010" name="Nat. Biotechnol.">
        <title>Draft genome sequence of the oilseed species Ricinus communis.</title>
        <authorList>
            <person name="Chan A.P."/>
            <person name="Crabtree J."/>
            <person name="Zhao Q."/>
            <person name="Lorenzi H."/>
            <person name="Orvis J."/>
            <person name="Puiu D."/>
            <person name="Melake-Berhan A."/>
            <person name="Jones K.M."/>
            <person name="Redman J."/>
            <person name="Chen G."/>
            <person name="Cahoon E.B."/>
            <person name="Gedil M."/>
            <person name="Stanke M."/>
            <person name="Haas B.J."/>
            <person name="Wortman J.R."/>
            <person name="Fraser-Liggett C.M."/>
            <person name="Ravel J."/>
            <person name="Rabinowicz P.D."/>
        </authorList>
    </citation>
    <scope>NUCLEOTIDE SEQUENCE [LARGE SCALE GENOMIC DNA]</scope>
    <source>
        <strain evidence="3">cv. Hale</strain>
    </source>
</reference>
<dbReference type="PANTHER" id="PTHR18895:SF74">
    <property type="entry name" value="MTRF1L RELEASE FACTOR GLUTAMINE METHYLTRANSFERASE"/>
    <property type="match status" value="1"/>
</dbReference>
<dbReference type="Gene3D" id="3.40.50.150">
    <property type="entry name" value="Vaccinia Virus protein VP39"/>
    <property type="match status" value="1"/>
</dbReference>
<dbReference type="STRING" id="3988.B9TKE9"/>
<dbReference type="InterPro" id="IPR007848">
    <property type="entry name" value="Small_mtfrase_dom"/>
</dbReference>
<name>B9TKE9_RICCO</name>
<dbReference type="eggNOG" id="ENOG502S73B">
    <property type="taxonomic scope" value="Eukaryota"/>
</dbReference>
<dbReference type="Proteomes" id="UP000008311">
    <property type="component" value="Unassembled WGS sequence"/>
</dbReference>
<keyword evidence="3" id="KW-1185">Reference proteome</keyword>
<dbReference type="Pfam" id="PF05175">
    <property type="entry name" value="MTS"/>
    <property type="match status" value="1"/>
</dbReference>
<feature type="domain" description="Methyltransferase small" evidence="1">
    <location>
        <begin position="28"/>
        <end position="149"/>
    </location>
</feature>
<dbReference type="EMBL" id="EQ985185">
    <property type="protein sequence ID" value="EEF23665.1"/>
    <property type="molecule type" value="Genomic_DNA"/>
</dbReference>
<dbReference type="InterPro" id="IPR050320">
    <property type="entry name" value="N5-glutamine_MTase"/>
</dbReference>
<keyword evidence="2" id="KW-0489">Methyltransferase</keyword>
<evidence type="ECO:0000313" key="3">
    <source>
        <dbReference type="Proteomes" id="UP000008311"/>
    </source>
</evidence>
<dbReference type="InterPro" id="IPR029063">
    <property type="entry name" value="SAM-dependent_MTases_sf"/>
</dbReference>
<dbReference type="GO" id="GO:0008168">
    <property type="term" value="F:methyltransferase activity"/>
    <property type="evidence" value="ECO:0000318"/>
    <property type="project" value="GO_Central"/>
</dbReference>
<proteinExistence type="predicted"/>
<dbReference type="GO" id="GO:0032259">
    <property type="term" value="P:methylation"/>
    <property type="evidence" value="ECO:0007669"/>
    <property type="project" value="UniProtKB-KW"/>
</dbReference>
<dbReference type="InParanoid" id="B9TKE9"/>
<protein>
    <submittedName>
        <fullName evidence="2">Methyltransferase, putative</fullName>
    </submittedName>
</protein>
<accession>B9TKE9</accession>
<sequence>MELTVPAGVYAPRAGSSTEFVSRNWWAAHLDEARGSLLELGAGSGALTLLAARQGWRATGADIDGAAVSSAQENAARNGIEAEFRQSDLFEAFKGERFDVILFNQPYFHKPDVQNHERALADLNGRLTQRMLDEAARHLNPGGRLVFTYSNCSHAHLLERSDWSFQIAGCDYEARGCYWRTLLVCHPVDDTVAQADSTPAVAACAP</sequence>
<organism evidence="2 3">
    <name type="scientific">Ricinus communis</name>
    <name type="common">Castor bean</name>
    <dbReference type="NCBI Taxonomy" id="3988"/>
    <lineage>
        <taxon>Eukaryota</taxon>
        <taxon>Viridiplantae</taxon>
        <taxon>Streptophyta</taxon>
        <taxon>Embryophyta</taxon>
        <taxon>Tracheophyta</taxon>
        <taxon>Spermatophyta</taxon>
        <taxon>Magnoliopsida</taxon>
        <taxon>eudicotyledons</taxon>
        <taxon>Gunneridae</taxon>
        <taxon>Pentapetalae</taxon>
        <taxon>rosids</taxon>
        <taxon>fabids</taxon>
        <taxon>Malpighiales</taxon>
        <taxon>Euphorbiaceae</taxon>
        <taxon>Acalyphoideae</taxon>
        <taxon>Acalypheae</taxon>
        <taxon>Ricinus</taxon>
    </lineage>
</organism>